<dbReference type="RefSeq" id="WP_024752390.1">
    <property type="nucleotide sequence ID" value="NZ_CP027018.1"/>
</dbReference>
<dbReference type="PROSITE" id="PS51257">
    <property type="entry name" value="PROKAR_LIPOPROTEIN"/>
    <property type="match status" value="1"/>
</dbReference>
<name>A0AAE6M756_TREPH</name>
<dbReference type="Gene3D" id="3.80.10.10">
    <property type="entry name" value="Ribonuclease Inhibitor"/>
    <property type="match status" value="2"/>
</dbReference>
<evidence type="ECO:0000313" key="3">
    <source>
        <dbReference type="Proteomes" id="UP000323594"/>
    </source>
</evidence>
<dbReference type="InterPro" id="IPR053139">
    <property type="entry name" value="Surface_bspA-like"/>
</dbReference>
<keyword evidence="1" id="KW-1133">Transmembrane helix</keyword>
<sequence length="290" mass="31210">MKTKTRYRQKRLFYPLIRLNLVLAIILTFLSCATSPQKRGFIMDNSGTVLCYAGPEITTLVIPPHAKGRAISAIGDKAFFMRTGIITLDFSHCRTLTSIGDEAFFGCESISNLDFSNCPALVVIGTQAFANCYGIANLKLSGCRSLASIKESAFVDCKSLAVIDFSGCTALTDINESAFAGCENIIRINFSECTGLTSIEKAAFANCLNLTNADLSACTMLNSIGTWAFSGCPRTVVTLPASISEIAEDAFGTVDSIADYRCKEVIVPNESVKKLVTDSGYTGKITVQSR</sequence>
<evidence type="ECO:0000313" key="2">
    <source>
        <dbReference type="EMBL" id="QEJ98356.1"/>
    </source>
</evidence>
<dbReference type="PANTHER" id="PTHR45661">
    <property type="entry name" value="SURFACE ANTIGEN"/>
    <property type="match status" value="1"/>
</dbReference>
<dbReference type="Proteomes" id="UP000323594">
    <property type="component" value="Chromosome"/>
</dbReference>
<protein>
    <submittedName>
        <fullName evidence="2">Leucine-rich repeat protein</fullName>
    </submittedName>
</protein>
<keyword evidence="1" id="KW-0812">Transmembrane</keyword>
<dbReference type="AlphaFoldDB" id="A0AAE6M756"/>
<accession>A0AAE6M756</accession>
<keyword evidence="1" id="KW-0472">Membrane</keyword>
<dbReference type="PANTHER" id="PTHR45661:SF3">
    <property type="entry name" value="IG-LIKE DOMAIN-CONTAINING PROTEIN"/>
    <property type="match status" value="1"/>
</dbReference>
<dbReference type="InterPro" id="IPR026906">
    <property type="entry name" value="LRR_5"/>
</dbReference>
<feature type="transmembrane region" description="Helical" evidence="1">
    <location>
        <begin position="12"/>
        <end position="30"/>
    </location>
</feature>
<proteinExistence type="predicted"/>
<gene>
    <name evidence="2" type="ORF">FUT82_10340</name>
</gene>
<dbReference type="SUPFAM" id="SSF52058">
    <property type="entry name" value="L domain-like"/>
    <property type="match status" value="1"/>
</dbReference>
<dbReference type="InterPro" id="IPR032675">
    <property type="entry name" value="LRR_dom_sf"/>
</dbReference>
<dbReference type="EMBL" id="CP042817">
    <property type="protein sequence ID" value="QEJ98356.1"/>
    <property type="molecule type" value="Genomic_DNA"/>
</dbReference>
<organism evidence="2 3">
    <name type="scientific">Treponema phagedenis</name>
    <dbReference type="NCBI Taxonomy" id="162"/>
    <lineage>
        <taxon>Bacteria</taxon>
        <taxon>Pseudomonadati</taxon>
        <taxon>Spirochaetota</taxon>
        <taxon>Spirochaetia</taxon>
        <taxon>Spirochaetales</taxon>
        <taxon>Treponemataceae</taxon>
        <taxon>Treponema</taxon>
    </lineage>
</organism>
<reference evidence="2 3" key="1">
    <citation type="submission" date="2019-08" db="EMBL/GenBank/DDBJ databases">
        <authorList>
            <person name="Kuhnert P."/>
        </authorList>
    </citation>
    <scope>NUCLEOTIDE SEQUENCE [LARGE SCALE GENOMIC DNA]</scope>
    <source>
        <strain evidence="2 3">B36.5</strain>
    </source>
</reference>
<dbReference type="Pfam" id="PF13306">
    <property type="entry name" value="LRR_5"/>
    <property type="match status" value="1"/>
</dbReference>
<evidence type="ECO:0000256" key="1">
    <source>
        <dbReference type="SAM" id="Phobius"/>
    </source>
</evidence>